<reference evidence="2 3" key="1">
    <citation type="submission" date="2024-09" db="EMBL/GenBank/DDBJ databases">
        <title>Itraconazole resistance in Madurella fahalii resulting from another homologue of gene encoding cytochrome P450 14-alpha sterol demethylase (CYP51).</title>
        <authorList>
            <person name="Yoshioka I."/>
            <person name="Fahal A.H."/>
            <person name="Kaneko S."/>
            <person name="Yaguchi T."/>
        </authorList>
    </citation>
    <scope>NUCLEOTIDE SEQUENCE [LARGE SCALE GENOMIC DNA]</scope>
    <source>
        <strain evidence="2 3">IFM 68171</strain>
    </source>
</reference>
<comment type="caution">
    <text evidence="2">The sequence shown here is derived from an EMBL/GenBank/DDBJ whole genome shotgun (WGS) entry which is preliminary data.</text>
</comment>
<feature type="compositionally biased region" description="Polar residues" evidence="1">
    <location>
        <begin position="30"/>
        <end position="42"/>
    </location>
</feature>
<dbReference type="RefSeq" id="XP_070913400.1">
    <property type="nucleotide sequence ID" value="XM_071057299.1"/>
</dbReference>
<dbReference type="Proteomes" id="UP001628179">
    <property type="component" value="Unassembled WGS sequence"/>
</dbReference>
<feature type="compositionally biased region" description="Low complexity" evidence="1">
    <location>
        <begin position="60"/>
        <end position="71"/>
    </location>
</feature>
<sequence>MSGNSNVGNRQVYEAGNQRNPKISEMGSGTRYQEGTANSHLQNDSKDQRSLSNRAAAEKSSTQQTSESVETSLHKKDPTLPAKAHGNEPSRGAQVDAEIQAEEDEIMKKKGQNLTGKKL</sequence>
<gene>
    <name evidence="2" type="ORF">MFIFM68171_01877</name>
</gene>
<dbReference type="PANTHER" id="PTHR39475:SF1">
    <property type="entry name" value="CONIDIATION-SPECIFIC PROTEIN 6"/>
    <property type="match status" value="1"/>
</dbReference>
<evidence type="ECO:0000256" key="1">
    <source>
        <dbReference type="SAM" id="MobiDB-lite"/>
    </source>
</evidence>
<proteinExistence type="predicted"/>
<name>A0ABQ0G1P8_9PEZI</name>
<keyword evidence="3" id="KW-1185">Reference proteome</keyword>
<dbReference type="PANTHER" id="PTHR39475">
    <property type="entry name" value="CONIDIATION-SPECIFIC PROTEIN 6"/>
    <property type="match status" value="1"/>
</dbReference>
<feature type="region of interest" description="Disordered" evidence="1">
    <location>
        <begin position="1"/>
        <end position="119"/>
    </location>
</feature>
<dbReference type="GeneID" id="98172622"/>
<evidence type="ECO:0000313" key="3">
    <source>
        <dbReference type="Proteomes" id="UP001628179"/>
    </source>
</evidence>
<dbReference type="EMBL" id="BAAFSV010000001">
    <property type="protein sequence ID" value="GAB1311667.1"/>
    <property type="molecule type" value="Genomic_DNA"/>
</dbReference>
<accession>A0ABQ0G1P8</accession>
<organism evidence="2 3">
    <name type="scientific">Madurella fahalii</name>
    <dbReference type="NCBI Taxonomy" id="1157608"/>
    <lineage>
        <taxon>Eukaryota</taxon>
        <taxon>Fungi</taxon>
        <taxon>Dikarya</taxon>
        <taxon>Ascomycota</taxon>
        <taxon>Pezizomycotina</taxon>
        <taxon>Sordariomycetes</taxon>
        <taxon>Sordariomycetidae</taxon>
        <taxon>Sordariales</taxon>
        <taxon>Sordariales incertae sedis</taxon>
        <taxon>Madurella</taxon>
    </lineage>
</organism>
<evidence type="ECO:0000313" key="2">
    <source>
        <dbReference type="EMBL" id="GAB1311667.1"/>
    </source>
</evidence>
<protein>
    <submittedName>
        <fullName evidence="2">Uncharacterized protein</fullName>
    </submittedName>
</protein>